<feature type="compositionally biased region" description="Pro residues" evidence="1">
    <location>
        <begin position="1"/>
        <end position="11"/>
    </location>
</feature>
<organism evidence="2 3">
    <name type="scientific">Laspinema palackyanum D2a</name>
    <dbReference type="NCBI Taxonomy" id="2953684"/>
    <lineage>
        <taxon>Bacteria</taxon>
        <taxon>Bacillati</taxon>
        <taxon>Cyanobacteriota</taxon>
        <taxon>Cyanophyceae</taxon>
        <taxon>Oscillatoriophycideae</taxon>
        <taxon>Oscillatoriales</taxon>
        <taxon>Laspinemataceae</taxon>
        <taxon>Laspinema</taxon>
        <taxon>Laspinema palackyanum</taxon>
    </lineage>
</organism>
<accession>A0ABT2MLE5</accession>
<dbReference type="RefSeq" id="WP_368005235.1">
    <property type="nucleotide sequence ID" value="NZ_JAMXFF010000004.1"/>
</dbReference>
<feature type="compositionally biased region" description="Pro residues" evidence="1">
    <location>
        <begin position="163"/>
        <end position="190"/>
    </location>
</feature>
<reference evidence="2 3" key="1">
    <citation type="journal article" date="2022" name="Front. Microbiol.">
        <title>High genomic differentiation and limited gene flow indicate recent cryptic speciation within the genus Laspinema (cyanobacteria).</title>
        <authorList>
            <person name="Stanojkovic A."/>
            <person name="Skoupy S."/>
            <person name="Skaloud P."/>
            <person name="Dvorak P."/>
        </authorList>
    </citation>
    <scope>NUCLEOTIDE SEQUENCE [LARGE SCALE GENOMIC DNA]</scope>
    <source>
        <strain evidence="2 3">D2a</strain>
    </source>
</reference>
<protein>
    <submittedName>
        <fullName evidence="2">Uncharacterized protein</fullName>
    </submittedName>
</protein>
<keyword evidence="3" id="KW-1185">Reference proteome</keyword>
<name>A0ABT2MLE5_9CYAN</name>
<feature type="compositionally biased region" description="Pro residues" evidence="1">
    <location>
        <begin position="24"/>
        <end position="34"/>
    </location>
</feature>
<feature type="region of interest" description="Disordered" evidence="1">
    <location>
        <begin position="142"/>
        <end position="193"/>
    </location>
</feature>
<evidence type="ECO:0000313" key="2">
    <source>
        <dbReference type="EMBL" id="MCT7965543.1"/>
    </source>
</evidence>
<sequence length="302" mass="32439">MSQDPPTPPESDPQTPTPANASPPVTPAPKPPPSGFKAVAVASLRSIIQLLEGVVETLEAEPMTPSPTPTPVRIEGLGVERQRTILSQILAPIRALLPRALNQTLSDWGLTGAIALIVLLITWTTTRVLVPKPAEVAQVPFPTSSEVSEMPPTEFPPISEFPTPAPELPPVKTEPPPVTPPKETPQPKKAPPVVVETPPAPLTPEQTLIASIQSQVAQVTEDADIPIASIQANFGASELLVRISDEWYNITASRQDKLASQIFERGKELDFRTVEIADSQGNLVARSPVVGTRMIIVKRQQE</sequence>
<gene>
    <name evidence="2" type="ORF">NG799_04240</name>
</gene>
<evidence type="ECO:0000313" key="3">
    <source>
        <dbReference type="Proteomes" id="UP001525890"/>
    </source>
</evidence>
<proteinExistence type="predicted"/>
<dbReference type="Proteomes" id="UP001525890">
    <property type="component" value="Unassembled WGS sequence"/>
</dbReference>
<feature type="region of interest" description="Disordered" evidence="1">
    <location>
        <begin position="1"/>
        <end position="35"/>
    </location>
</feature>
<comment type="caution">
    <text evidence="2">The sequence shown here is derived from an EMBL/GenBank/DDBJ whole genome shotgun (WGS) entry which is preliminary data.</text>
</comment>
<dbReference type="EMBL" id="JAMXFF010000004">
    <property type="protein sequence ID" value="MCT7965543.1"/>
    <property type="molecule type" value="Genomic_DNA"/>
</dbReference>
<evidence type="ECO:0000256" key="1">
    <source>
        <dbReference type="SAM" id="MobiDB-lite"/>
    </source>
</evidence>